<dbReference type="Gene3D" id="3.40.50.300">
    <property type="entry name" value="P-loop containing nucleotide triphosphate hydrolases"/>
    <property type="match status" value="1"/>
</dbReference>
<evidence type="ECO:0000256" key="4">
    <source>
        <dbReference type="ARBA" id="ARBA00022840"/>
    </source>
</evidence>
<organism evidence="7 8">
    <name type="scientific">Rehmannia glutinosa</name>
    <name type="common">Chinese foxglove</name>
    <dbReference type="NCBI Taxonomy" id="99300"/>
    <lineage>
        <taxon>Eukaryota</taxon>
        <taxon>Viridiplantae</taxon>
        <taxon>Streptophyta</taxon>
        <taxon>Embryophyta</taxon>
        <taxon>Tracheophyta</taxon>
        <taxon>Spermatophyta</taxon>
        <taxon>Magnoliopsida</taxon>
        <taxon>eudicotyledons</taxon>
        <taxon>Gunneridae</taxon>
        <taxon>Pentapetalae</taxon>
        <taxon>asterids</taxon>
        <taxon>lamiids</taxon>
        <taxon>Lamiales</taxon>
        <taxon>Orobanchaceae</taxon>
        <taxon>Rehmannieae</taxon>
        <taxon>Rehmannia</taxon>
    </lineage>
</organism>
<feature type="compositionally biased region" description="Basic and acidic residues" evidence="5">
    <location>
        <begin position="439"/>
        <end position="449"/>
    </location>
</feature>
<keyword evidence="3" id="KW-1000">Mitochondrion outer membrane</keyword>
<feature type="region of interest" description="Disordered" evidence="5">
    <location>
        <begin position="180"/>
        <end position="206"/>
    </location>
</feature>
<feature type="domain" description="AAA+ ATPase" evidence="6">
    <location>
        <begin position="527"/>
        <end position="672"/>
    </location>
</feature>
<dbReference type="InterPro" id="IPR003959">
    <property type="entry name" value="ATPase_AAA_core"/>
</dbReference>
<evidence type="ECO:0000313" key="8">
    <source>
        <dbReference type="Proteomes" id="UP001318860"/>
    </source>
</evidence>
<keyword evidence="2" id="KW-0547">Nucleotide-binding</keyword>
<evidence type="ECO:0000256" key="5">
    <source>
        <dbReference type="SAM" id="MobiDB-lite"/>
    </source>
</evidence>
<evidence type="ECO:0000313" key="7">
    <source>
        <dbReference type="EMBL" id="KAK6121862.1"/>
    </source>
</evidence>
<dbReference type="Proteomes" id="UP001318860">
    <property type="component" value="Unassembled WGS sequence"/>
</dbReference>
<evidence type="ECO:0000256" key="2">
    <source>
        <dbReference type="ARBA" id="ARBA00022741"/>
    </source>
</evidence>
<dbReference type="EMBL" id="JABTTQ020002835">
    <property type="protein sequence ID" value="KAK6121862.1"/>
    <property type="molecule type" value="Genomic_DNA"/>
</dbReference>
<protein>
    <recommendedName>
        <fullName evidence="6">AAA+ ATPase domain-containing protein</fullName>
    </recommendedName>
</protein>
<dbReference type="PANTHER" id="PTHR45644:SF83">
    <property type="entry name" value="P-LOOP CONTAINING NUCLEOSIDE TRIPHOSPHATE HYDROLASES SUPERFAMILY PROTEIN"/>
    <property type="match status" value="1"/>
</dbReference>
<dbReference type="Pfam" id="PF00004">
    <property type="entry name" value="AAA"/>
    <property type="match status" value="1"/>
</dbReference>
<keyword evidence="3" id="KW-0496">Mitochondrion</keyword>
<dbReference type="InterPro" id="IPR051701">
    <property type="entry name" value="Mito_OM_Translocase_MSP1"/>
</dbReference>
<comment type="caution">
    <text evidence="7">The sequence shown here is derived from an EMBL/GenBank/DDBJ whole genome shotgun (WGS) entry which is preliminary data.</text>
</comment>
<dbReference type="Gene3D" id="1.10.8.60">
    <property type="match status" value="1"/>
</dbReference>
<keyword evidence="8" id="KW-1185">Reference proteome</keyword>
<name>A0ABR0UH98_REHGL</name>
<dbReference type="Pfam" id="PF17862">
    <property type="entry name" value="AAA_lid_3"/>
    <property type="match status" value="1"/>
</dbReference>
<reference evidence="7 8" key="1">
    <citation type="journal article" date="2021" name="Comput. Struct. Biotechnol. J.">
        <title>De novo genome assembly of the potent medicinal plant Rehmannia glutinosa using nanopore technology.</title>
        <authorList>
            <person name="Ma L."/>
            <person name="Dong C."/>
            <person name="Song C."/>
            <person name="Wang X."/>
            <person name="Zheng X."/>
            <person name="Niu Y."/>
            <person name="Chen S."/>
            <person name="Feng W."/>
        </authorList>
    </citation>
    <scope>NUCLEOTIDE SEQUENCE [LARGE SCALE GENOMIC DNA]</scope>
    <source>
        <strain evidence="7">DH-2019</strain>
    </source>
</reference>
<keyword evidence="4" id="KW-0067">ATP-binding</keyword>
<dbReference type="SUPFAM" id="SSF52540">
    <property type="entry name" value="P-loop containing nucleoside triphosphate hydrolases"/>
    <property type="match status" value="1"/>
</dbReference>
<comment type="subcellular location">
    <subcellularLocation>
        <location evidence="1">Mitochondrion outer membrane</location>
        <topology evidence="1">Single-pass membrane protein</topology>
    </subcellularLocation>
</comment>
<dbReference type="InterPro" id="IPR041569">
    <property type="entry name" value="AAA_lid_3"/>
</dbReference>
<dbReference type="InterPro" id="IPR003593">
    <property type="entry name" value="AAA+_ATPase"/>
</dbReference>
<sequence length="795" mass="88135">MEQKHVLLSALSVGVGVGVGLGLVSGSTLGRWTGASALAAASGGVSADEIQLELMRLVVDGKKSKVTFEDFPYYLSERTRVLLTSAAYVHLRHLDVSKHTRNLSPASRAILLSGPAELYQQMLAKALAHHFEAKLLLLDIADFSLKIQSKYGGTKKDYSLQRSISETTLERMSSFFDSFSTREDKRGGNNSLKPRRTSSVSSDMSSISVQSSSSNAATSKRVNSWSFDEKVFLQSLYKVLVSVSQSDSIILYIRDVDRIFLQSSKLYKLFDIMLKKLSGSVLVLGSRMLELAEDSGEIDARISLLFPYNIEIRPPEDETHLVSWKAQLEEDMRKIQFQDNKNHIAEVLAANDLECDDLGLICHADTMVLSNYIEEIVVSAISYHLMNNKDPEYRNGKLVISSNSLSHGLSIFQEGKSGGKDTLKMETNAESFKGAEGGSKPEAKSDNKNDISSTKADGDNASISKPPEVPPDNEFEKRIRPEVIPANEIGVTFSDIGALDEIKESLQELVMLPLRRPDLFNGGLLKPCRGILLFGPPGTGKTMLAKAIANEAGASFINVSMSTITSKWFGEDEKNVRALFSLAAKVSPTIIFVDEVDSMLGQRTRVGEHEAMRKIKNEFMAHWDGLLTKPGERILVLAATNRPIMVDLPSVENREMILRTLLSKEKVEDLDFKELAVITEGYSGSDLKNLCITAAYRPVRELIQQERQKDKEKKQRDEEGQSSEDASDSAPKEEETKEEKVISLRPLNMEDMRQAKNQVAASFASEGSIMAELKQWNELYGEGGSRKKQQLSYFL</sequence>
<feature type="compositionally biased region" description="Basic and acidic residues" evidence="5">
    <location>
        <begin position="730"/>
        <end position="749"/>
    </location>
</feature>
<dbReference type="SMART" id="SM00382">
    <property type="entry name" value="AAA"/>
    <property type="match status" value="1"/>
</dbReference>
<feature type="region of interest" description="Disordered" evidence="5">
    <location>
        <begin position="431"/>
        <end position="476"/>
    </location>
</feature>
<dbReference type="PANTHER" id="PTHR45644">
    <property type="entry name" value="AAA ATPASE, PUTATIVE (AFU_ORTHOLOGUE AFUA_2G12920)-RELATED-RELATED"/>
    <property type="match status" value="1"/>
</dbReference>
<feature type="compositionally biased region" description="Basic and acidic residues" evidence="5">
    <location>
        <begin position="705"/>
        <end position="719"/>
    </location>
</feature>
<feature type="region of interest" description="Disordered" evidence="5">
    <location>
        <begin position="705"/>
        <end position="749"/>
    </location>
</feature>
<dbReference type="Pfam" id="PF24933">
    <property type="entry name" value="DUF7751"/>
    <property type="match status" value="1"/>
</dbReference>
<evidence type="ECO:0000259" key="6">
    <source>
        <dbReference type="SMART" id="SM00382"/>
    </source>
</evidence>
<proteinExistence type="predicted"/>
<gene>
    <name evidence="7" type="ORF">DH2020_044377</name>
</gene>
<evidence type="ECO:0000256" key="3">
    <source>
        <dbReference type="ARBA" id="ARBA00022787"/>
    </source>
</evidence>
<dbReference type="InterPro" id="IPR056653">
    <property type="entry name" value="DUF7751"/>
</dbReference>
<dbReference type="InterPro" id="IPR027417">
    <property type="entry name" value="P-loop_NTPase"/>
</dbReference>
<accession>A0ABR0UH98</accession>
<evidence type="ECO:0000256" key="1">
    <source>
        <dbReference type="ARBA" id="ARBA00004572"/>
    </source>
</evidence>
<keyword evidence="3" id="KW-0472">Membrane</keyword>